<evidence type="ECO:0000256" key="2">
    <source>
        <dbReference type="ARBA" id="ARBA00022729"/>
    </source>
</evidence>
<keyword evidence="5" id="KW-1133">Transmembrane helix</keyword>
<dbReference type="InterPro" id="IPR051154">
    <property type="entry name" value="Prespore-cell_inducing_factor"/>
</dbReference>
<dbReference type="Pfam" id="PF07691">
    <property type="entry name" value="PA14"/>
    <property type="match status" value="1"/>
</dbReference>
<organism evidence="8 9">
    <name type="scientific">Dictyostelium purpureum</name>
    <name type="common">Slime mold</name>
    <dbReference type="NCBI Taxonomy" id="5786"/>
    <lineage>
        <taxon>Eukaryota</taxon>
        <taxon>Amoebozoa</taxon>
        <taxon>Evosea</taxon>
        <taxon>Eumycetozoa</taxon>
        <taxon>Dictyostelia</taxon>
        <taxon>Dictyosteliales</taxon>
        <taxon>Dictyosteliaceae</taxon>
        <taxon>Dictyostelium</taxon>
    </lineage>
</organism>
<name>F0ZFC7_DICPU</name>
<dbReference type="KEGG" id="dpp:DICPUDRAFT_46567"/>
<keyword evidence="2 6" id="KW-0732">Signal</keyword>
<dbReference type="InterPro" id="IPR011658">
    <property type="entry name" value="PA14_dom"/>
</dbReference>
<dbReference type="OrthoDB" id="17079at2759"/>
<dbReference type="InterPro" id="IPR011874">
    <property type="entry name" value="Fibro_Slime"/>
</dbReference>
<evidence type="ECO:0000256" key="1">
    <source>
        <dbReference type="ARBA" id="ARBA00008709"/>
    </source>
</evidence>
<feature type="signal peptide" evidence="6">
    <location>
        <begin position="1"/>
        <end position="19"/>
    </location>
</feature>
<evidence type="ECO:0000313" key="9">
    <source>
        <dbReference type="Proteomes" id="UP000001064"/>
    </source>
</evidence>
<dbReference type="Pfam" id="PF00526">
    <property type="entry name" value="Dicty_CTDC"/>
    <property type="match status" value="5"/>
</dbReference>
<dbReference type="EMBL" id="GL871001">
    <property type="protein sequence ID" value="EGC37361.1"/>
    <property type="molecule type" value="Genomic_DNA"/>
</dbReference>
<dbReference type="FunCoup" id="F0ZFC7">
    <property type="interactions" value="7"/>
</dbReference>
<keyword evidence="9" id="KW-1185">Reference proteome</keyword>
<evidence type="ECO:0000256" key="3">
    <source>
        <dbReference type="ARBA" id="ARBA00023180"/>
    </source>
</evidence>
<dbReference type="InterPro" id="IPR037524">
    <property type="entry name" value="PA14/GLEYA"/>
</dbReference>
<dbReference type="eggNOG" id="ENOG502RA06">
    <property type="taxonomic scope" value="Eukaryota"/>
</dbReference>
<dbReference type="GO" id="GO:0005576">
    <property type="term" value="C:extracellular region"/>
    <property type="evidence" value="ECO:0000318"/>
    <property type="project" value="GO_Central"/>
</dbReference>
<keyword evidence="5" id="KW-0812">Transmembrane</keyword>
<dbReference type="VEuPathDB" id="AmoebaDB:DICPUDRAFT_46567"/>
<evidence type="ECO:0000256" key="5">
    <source>
        <dbReference type="SAM" id="Phobius"/>
    </source>
</evidence>
<dbReference type="GO" id="GO:0009372">
    <property type="term" value="P:quorum sensing"/>
    <property type="evidence" value="ECO:0007669"/>
    <property type="project" value="EnsemblProtists"/>
</dbReference>
<evidence type="ECO:0000256" key="4">
    <source>
        <dbReference type="SAM" id="MobiDB-lite"/>
    </source>
</evidence>
<dbReference type="Proteomes" id="UP000001064">
    <property type="component" value="Unassembled WGS sequence"/>
</dbReference>
<dbReference type="InParanoid" id="F0ZFC7"/>
<feature type="domain" description="PA14" evidence="7">
    <location>
        <begin position="101"/>
        <end position="255"/>
    </location>
</feature>
<feature type="compositionally biased region" description="Polar residues" evidence="4">
    <location>
        <begin position="685"/>
        <end position="699"/>
    </location>
</feature>
<evidence type="ECO:0000256" key="6">
    <source>
        <dbReference type="SAM" id="SignalP"/>
    </source>
</evidence>
<feature type="chain" id="PRO_5003263587" description="PA14 domain-containing protein" evidence="6">
    <location>
        <begin position="20"/>
        <end position="708"/>
    </location>
</feature>
<proteinExistence type="inferred from homology"/>
<dbReference type="NCBIfam" id="TIGR02148">
    <property type="entry name" value="Fibro_Slime"/>
    <property type="match status" value="1"/>
</dbReference>
<dbReference type="PANTHER" id="PTHR31137">
    <property type="entry name" value="PROTEIN PSIB-RELATED-RELATED"/>
    <property type="match status" value="1"/>
</dbReference>
<dbReference type="RefSeq" id="XP_003286102.1">
    <property type="nucleotide sequence ID" value="XM_003286054.1"/>
</dbReference>
<feature type="region of interest" description="Disordered" evidence="4">
    <location>
        <begin position="685"/>
        <end position="708"/>
    </location>
</feature>
<protein>
    <recommendedName>
        <fullName evidence="7">PA14 domain-containing protein</fullName>
    </recommendedName>
</protein>
<gene>
    <name evidence="8" type="ORF">DICPUDRAFT_46567</name>
</gene>
<evidence type="ECO:0000259" key="7">
    <source>
        <dbReference type="PROSITE" id="PS51820"/>
    </source>
</evidence>
<dbReference type="InterPro" id="IPR001673">
    <property type="entry name" value="S_mold_repeat"/>
</dbReference>
<feature type="transmembrane region" description="Helical" evidence="5">
    <location>
        <begin position="644"/>
        <end position="665"/>
    </location>
</feature>
<dbReference type="PROSITE" id="PS51820">
    <property type="entry name" value="PA14"/>
    <property type="match status" value="1"/>
</dbReference>
<dbReference type="PANTHER" id="PTHR31137:SF11">
    <property type="entry name" value="PROTEIN PSIF"/>
    <property type="match status" value="1"/>
</dbReference>
<dbReference type="AlphaFoldDB" id="F0ZFC7"/>
<accession>F0ZFC7</accession>
<keyword evidence="3" id="KW-0325">Glycoprotein</keyword>
<dbReference type="GeneID" id="10499974"/>
<keyword evidence="5" id="KW-0472">Membrane</keyword>
<comment type="similarity">
    <text evidence="1">Belongs to the prespore-cell-inducing factor family.</text>
</comment>
<sequence>MRLLLSIIFLIFSLANINGQNAPSTNFVSFPITIYDNHPSFNPDFENTNGAQKGLVKTSLSNGLPVPVQYNAWINSSSSFKAWFSQDPVNKPVLFNLTFTRDSKNPNYLTYDNQDFFPIDKQGWESSQYSSLDLPKYKDYNKDTRNFHFCLHFSNTFESNCKEVFSFTGDDDVWVFINNKLELDLGGVHSAESGNINMASLKNQKCQESTKTKVVFNTFDFFYCERHTTRSTMKISTNMPFTCSYYDYCSECQGKGACCDPSLVPNPDKCSYLTCPPYDTKIETGKTWKDYMIKNDNSSSCEGNDKCRVYSCDSSKGCVSTPKVCINEKPKCFDLSCDSTRGCVYTPKYNDLGRDACFETTCDEKIGYKKTPIKTCPADDNLCTIESCSITAGGCISTPKVMDTSDPCSNNTCNPKNGEAYGGSIPNCEACKCPDKFCQIKECPGDVNKCAYTDIKYDNINACTQRACNKTNGQIYEIPHTSCFGDTCNTYTCDSKTATCTSNSTKVCDDNDICTLNECKNGECIFTPRSCNDNNLCTIDSCDSTADGDGCVHEEIECAQESLCSTYKCNEKTGKCEATPIVCETANFCLGATCQEGVGCVEFNRTCAPDDDCSNAKCDWEQGKCISKKYDPLPFVCQPIGVKVGVGAAVGIAIAGAVALGVAIFGGKKGYDYWKNSQDIKMSASNSNPLYEHNPNAQGDNPLYTHRE</sequence>
<dbReference type="SMART" id="SM00758">
    <property type="entry name" value="PA14"/>
    <property type="match status" value="1"/>
</dbReference>
<evidence type="ECO:0000313" key="8">
    <source>
        <dbReference type="EMBL" id="EGC37361.1"/>
    </source>
</evidence>
<dbReference type="OMA" id="FTCSYYD"/>
<reference evidence="9" key="1">
    <citation type="journal article" date="2011" name="Genome Biol.">
        <title>Comparative genomics of the social amoebae Dictyostelium discoideum and Dictyostelium purpureum.</title>
        <authorList>
            <consortium name="US DOE Joint Genome Institute (JGI-PGF)"/>
            <person name="Sucgang R."/>
            <person name="Kuo A."/>
            <person name="Tian X."/>
            <person name="Salerno W."/>
            <person name="Parikh A."/>
            <person name="Feasley C.L."/>
            <person name="Dalin E."/>
            <person name="Tu H."/>
            <person name="Huang E."/>
            <person name="Barry K."/>
            <person name="Lindquist E."/>
            <person name="Shapiro H."/>
            <person name="Bruce D."/>
            <person name="Schmutz J."/>
            <person name="Salamov A."/>
            <person name="Fey P."/>
            <person name="Gaudet P."/>
            <person name="Anjard C."/>
            <person name="Babu M.M."/>
            <person name="Basu S."/>
            <person name="Bushmanova Y."/>
            <person name="van der Wel H."/>
            <person name="Katoh-Kurasawa M."/>
            <person name="Dinh C."/>
            <person name="Coutinho P.M."/>
            <person name="Saito T."/>
            <person name="Elias M."/>
            <person name="Schaap P."/>
            <person name="Kay R.R."/>
            <person name="Henrissat B."/>
            <person name="Eichinger L."/>
            <person name="Rivero F."/>
            <person name="Putnam N.H."/>
            <person name="West C.M."/>
            <person name="Loomis W.F."/>
            <person name="Chisholm R.L."/>
            <person name="Shaulsky G."/>
            <person name="Strassmann J.E."/>
            <person name="Queller D.C."/>
            <person name="Kuspa A."/>
            <person name="Grigoriev I.V."/>
        </authorList>
    </citation>
    <scope>NUCLEOTIDE SEQUENCE [LARGE SCALE GENOMIC DNA]</scope>
    <source>
        <strain evidence="9">QSDP1</strain>
    </source>
</reference>